<keyword evidence="6" id="KW-1185">Reference proteome</keyword>
<dbReference type="GO" id="GO:0003677">
    <property type="term" value="F:DNA binding"/>
    <property type="evidence" value="ECO:0007669"/>
    <property type="project" value="InterPro"/>
</dbReference>
<sequence length="755" mass="83781">MMMHHSHGLSNQTCRLIAVLCGKFTGKRNEVKQQHPYPFPELVSSGHLEVHTLVNPSVDSFREAQRSLKPNILYFQGSQLENEEEIGTLVWGDLDVSEPDMFSALVDPPLPTTVYLEVPNGEKIAQALHSKGTPYVIYWKNALSSYTASHFRQALLSVLQSSCSHTWDAFQLAHASFRLYCVRNNYVLPDNGQKVSSNHGPQLLGDSPKINIVLPDRAAEEGEETSSDTLPVTKIYDGDVDVRLLMCGLPCTLDACLVGSLEDGINALLNIEIRGSKLNNRISVTPPLQDGPLSDAVVTMRCDLTTCSSTRTSILVSDSVQSCLNDQVLESHIKNELIENSQLVHAIPDCDQNKPPLYESLPSVSVACGASAFEVRMKVPSWAVQVLKQLACEVSYRSLVTLGIASIQGIPVASFEKEDADRLLFLWNRQGKEIFFRHELPSPLPPLRSSIVTKRSKTFSEAKSIAFSQTMKENGFFLNDVEDAKKEVGSCEATHILSFSGRKRLKVATMKPVPCSRQRMLPLGVQDDVPTSPSKKNNTVRVPLTPRKSMSSSFHAKQKIVPQNPLPLKKHGCNRSSIQVCSEVEFLEDVMQFLLLRGCNRLVPQGGISKFPDVVLNAKRLDLFNLYRQVVSRGGFYVGNGINWKGQVFSKMQNYTASNKMTGVGNTLKKHYEMYLLEYELAHNDVDGECCLLCRSSAPGDWVSCGSCSGWAHLGCDRRQGLATFKDYAKTDGLEYICPNCSVNNRKRKSEKVVT</sequence>
<dbReference type="SMART" id="SM00501">
    <property type="entry name" value="BRIGHT"/>
    <property type="match status" value="1"/>
</dbReference>
<dbReference type="PROSITE" id="PS51011">
    <property type="entry name" value="ARID"/>
    <property type="match status" value="1"/>
</dbReference>
<evidence type="ECO:0000313" key="6">
    <source>
        <dbReference type="Proteomes" id="UP001222027"/>
    </source>
</evidence>
<proteinExistence type="predicted"/>
<evidence type="ECO:0000256" key="1">
    <source>
        <dbReference type="ARBA" id="ARBA00022723"/>
    </source>
</evidence>
<dbReference type="InterPro" id="IPR042293">
    <property type="entry name" value="ARID4"/>
</dbReference>
<keyword evidence="1" id="KW-0479">Metal-binding</keyword>
<dbReference type="Gene3D" id="1.10.150.60">
    <property type="entry name" value="ARID DNA-binding domain"/>
    <property type="match status" value="1"/>
</dbReference>
<reference evidence="5 6" key="1">
    <citation type="submission" date="2022-12" db="EMBL/GenBank/DDBJ databases">
        <title>Chromosome-scale assembly of the Ensete ventricosum genome.</title>
        <authorList>
            <person name="Dussert Y."/>
            <person name="Stocks J."/>
            <person name="Wendawek A."/>
            <person name="Woldeyes F."/>
            <person name="Nichols R.A."/>
            <person name="Borrell J.S."/>
        </authorList>
    </citation>
    <scope>NUCLEOTIDE SEQUENCE [LARGE SCALE GENOMIC DNA]</scope>
    <source>
        <strain evidence="6">cv. Maze</strain>
        <tissue evidence="5">Seeds</tissue>
    </source>
</reference>
<dbReference type="AlphaFoldDB" id="A0AAV8RVC8"/>
<evidence type="ECO:0000259" key="4">
    <source>
        <dbReference type="PROSITE" id="PS51011"/>
    </source>
</evidence>
<dbReference type="GO" id="GO:0008270">
    <property type="term" value="F:zinc ion binding"/>
    <property type="evidence" value="ECO:0007669"/>
    <property type="project" value="UniProtKB-KW"/>
</dbReference>
<dbReference type="CDD" id="cd16100">
    <property type="entry name" value="ARID"/>
    <property type="match status" value="1"/>
</dbReference>
<dbReference type="InterPro" id="IPR011011">
    <property type="entry name" value="Znf_FYVE_PHD"/>
</dbReference>
<evidence type="ECO:0000313" key="5">
    <source>
        <dbReference type="EMBL" id="KAJ8510088.1"/>
    </source>
</evidence>
<dbReference type="SMART" id="SM00249">
    <property type="entry name" value="PHD"/>
    <property type="match status" value="1"/>
</dbReference>
<name>A0AAV8RVC8_ENSVE</name>
<evidence type="ECO:0000256" key="2">
    <source>
        <dbReference type="ARBA" id="ARBA00022771"/>
    </source>
</evidence>
<dbReference type="PANTHER" id="PTHR46694:SF1">
    <property type="entry name" value="AT-RICH INTERACTIVE DOMAIN-CONTAINING PROTEIN 4"/>
    <property type="match status" value="1"/>
</dbReference>
<dbReference type="Gene3D" id="3.30.40.10">
    <property type="entry name" value="Zinc/RING finger domain, C3HC4 (zinc finger)"/>
    <property type="match status" value="1"/>
</dbReference>
<dbReference type="InterPro" id="IPR013083">
    <property type="entry name" value="Znf_RING/FYVE/PHD"/>
</dbReference>
<keyword evidence="3" id="KW-0862">Zinc</keyword>
<evidence type="ECO:0000256" key="3">
    <source>
        <dbReference type="ARBA" id="ARBA00022833"/>
    </source>
</evidence>
<organism evidence="5 6">
    <name type="scientific">Ensete ventricosum</name>
    <name type="common">Abyssinian banana</name>
    <name type="synonym">Musa ensete</name>
    <dbReference type="NCBI Taxonomy" id="4639"/>
    <lineage>
        <taxon>Eukaryota</taxon>
        <taxon>Viridiplantae</taxon>
        <taxon>Streptophyta</taxon>
        <taxon>Embryophyta</taxon>
        <taxon>Tracheophyta</taxon>
        <taxon>Spermatophyta</taxon>
        <taxon>Magnoliopsida</taxon>
        <taxon>Liliopsida</taxon>
        <taxon>Zingiberales</taxon>
        <taxon>Musaceae</taxon>
        <taxon>Ensete</taxon>
    </lineage>
</organism>
<accession>A0AAV8RVC8</accession>
<comment type="caution">
    <text evidence="5">The sequence shown here is derived from an EMBL/GenBank/DDBJ whole genome shotgun (WGS) entry which is preliminary data.</text>
</comment>
<gene>
    <name evidence="5" type="ORF">OPV22_000522</name>
</gene>
<dbReference type="SMART" id="SM01014">
    <property type="entry name" value="ARID"/>
    <property type="match status" value="1"/>
</dbReference>
<protein>
    <recommendedName>
        <fullName evidence="4">ARID domain-containing protein</fullName>
    </recommendedName>
</protein>
<dbReference type="Pfam" id="PF01388">
    <property type="entry name" value="ARID"/>
    <property type="match status" value="1"/>
</dbReference>
<dbReference type="InterPro" id="IPR001606">
    <property type="entry name" value="ARID_dom"/>
</dbReference>
<dbReference type="PANTHER" id="PTHR46694">
    <property type="entry name" value="AT-RICH INTERACTIVE DOMAIN-CONTAINING PROTEIN 4"/>
    <property type="match status" value="1"/>
</dbReference>
<feature type="domain" description="ARID" evidence="4">
    <location>
        <begin position="580"/>
        <end position="684"/>
    </location>
</feature>
<dbReference type="InterPro" id="IPR036431">
    <property type="entry name" value="ARID_dom_sf"/>
</dbReference>
<keyword evidence="2" id="KW-0863">Zinc-finger</keyword>
<dbReference type="Proteomes" id="UP001222027">
    <property type="component" value="Unassembled WGS sequence"/>
</dbReference>
<dbReference type="SUPFAM" id="SSF57903">
    <property type="entry name" value="FYVE/PHD zinc finger"/>
    <property type="match status" value="1"/>
</dbReference>
<dbReference type="SUPFAM" id="SSF46774">
    <property type="entry name" value="ARID-like"/>
    <property type="match status" value="1"/>
</dbReference>
<dbReference type="CDD" id="cd15615">
    <property type="entry name" value="PHD_ARID4_like"/>
    <property type="match status" value="1"/>
</dbReference>
<dbReference type="EMBL" id="JAQQAF010000001">
    <property type="protein sequence ID" value="KAJ8510088.1"/>
    <property type="molecule type" value="Genomic_DNA"/>
</dbReference>
<dbReference type="InterPro" id="IPR001965">
    <property type="entry name" value="Znf_PHD"/>
</dbReference>